<comment type="caution">
    <text evidence="1">The sequence shown here is derived from an EMBL/GenBank/DDBJ whole genome shotgun (WGS) entry which is preliminary data.</text>
</comment>
<dbReference type="EMBL" id="JAWWNJ010000139">
    <property type="protein sequence ID" value="KAK6984347.1"/>
    <property type="molecule type" value="Genomic_DNA"/>
</dbReference>
<dbReference type="Proteomes" id="UP001362999">
    <property type="component" value="Unassembled WGS sequence"/>
</dbReference>
<sequence length="140" mass="15810">MRSPKKRLAKLPAIHLTSQAFDLSFPQKDIHPLDLSNLKALVYYSMGSNHWGNLPLAAEKSIEFLDLGIMGEPVSEQFKSLSPLSQQPTAGLDLTRFKNLRIIRLAVVTNSWRSVVDTLATISPPHRIHHHRGQRSLRLQ</sequence>
<dbReference type="AlphaFoldDB" id="A0AAV9ZJH2"/>
<evidence type="ECO:0000313" key="2">
    <source>
        <dbReference type="Proteomes" id="UP001362999"/>
    </source>
</evidence>
<protein>
    <submittedName>
        <fullName evidence="1">Uncharacterized protein</fullName>
    </submittedName>
</protein>
<evidence type="ECO:0000313" key="1">
    <source>
        <dbReference type="EMBL" id="KAK6984347.1"/>
    </source>
</evidence>
<keyword evidence="2" id="KW-1185">Reference proteome</keyword>
<proteinExistence type="predicted"/>
<reference evidence="1 2" key="1">
    <citation type="journal article" date="2024" name="J Genomics">
        <title>Draft genome sequencing and assembly of Favolaschia claudopus CIRM-BRFM 2984 isolated from oak limbs.</title>
        <authorList>
            <person name="Navarro D."/>
            <person name="Drula E."/>
            <person name="Chaduli D."/>
            <person name="Cazenave R."/>
            <person name="Ahrendt S."/>
            <person name="Wang J."/>
            <person name="Lipzen A."/>
            <person name="Daum C."/>
            <person name="Barry K."/>
            <person name="Grigoriev I.V."/>
            <person name="Favel A."/>
            <person name="Rosso M.N."/>
            <person name="Martin F."/>
        </authorList>
    </citation>
    <scope>NUCLEOTIDE SEQUENCE [LARGE SCALE GENOMIC DNA]</scope>
    <source>
        <strain evidence="1 2">CIRM-BRFM 2984</strain>
    </source>
</reference>
<gene>
    <name evidence="1" type="ORF">R3P38DRAFT_3292430</name>
</gene>
<accession>A0AAV9ZJH2</accession>
<organism evidence="1 2">
    <name type="scientific">Favolaschia claudopus</name>
    <dbReference type="NCBI Taxonomy" id="2862362"/>
    <lineage>
        <taxon>Eukaryota</taxon>
        <taxon>Fungi</taxon>
        <taxon>Dikarya</taxon>
        <taxon>Basidiomycota</taxon>
        <taxon>Agaricomycotina</taxon>
        <taxon>Agaricomycetes</taxon>
        <taxon>Agaricomycetidae</taxon>
        <taxon>Agaricales</taxon>
        <taxon>Marasmiineae</taxon>
        <taxon>Mycenaceae</taxon>
        <taxon>Favolaschia</taxon>
    </lineage>
</organism>
<name>A0AAV9ZJH2_9AGAR</name>